<dbReference type="AlphaFoldDB" id="A0AAE0I5U7"/>
<dbReference type="SMART" id="SM00829">
    <property type="entry name" value="PKS_ER"/>
    <property type="match status" value="1"/>
</dbReference>
<protein>
    <submittedName>
        <fullName evidence="4">Chaperonin 10-like protein</fullName>
    </submittedName>
</protein>
<dbReference type="CDD" id="cd08249">
    <property type="entry name" value="enoyl_reductase_like"/>
    <property type="match status" value="1"/>
</dbReference>
<dbReference type="EMBL" id="JAUEDM010000004">
    <property type="protein sequence ID" value="KAK3318702.1"/>
    <property type="molecule type" value="Genomic_DNA"/>
</dbReference>
<dbReference type="GO" id="GO:0016651">
    <property type="term" value="F:oxidoreductase activity, acting on NAD(P)H"/>
    <property type="evidence" value="ECO:0007669"/>
    <property type="project" value="InterPro"/>
</dbReference>
<comment type="caution">
    <text evidence="4">The sequence shown here is derived from an EMBL/GenBank/DDBJ whole genome shotgun (WGS) entry which is preliminary data.</text>
</comment>
<dbReference type="SUPFAM" id="SSF50129">
    <property type="entry name" value="GroES-like"/>
    <property type="match status" value="1"/>
</dbReference>
<gene>
    <name evidence="4" type="ORF">B0H66DRAFT_248066</name>
</gene>
<dbReference type="Gene3D" id="3.90.180.10">
    <property type="entry name" value="Medium-chain alcohol dehydrogenases, catalytic domain"/>
    <property type="match status" value="1"/>
</dbReference>
<dbReference type="InterPro" id="IPR011032">
    <property type="entry name" value="GroES-like_sf"/>
</dbReference>
<keyword evidence="5" id="KW-1185">Reference proteome</keyword>
<reference evidence="4" key="1">
    <citation type="journal article" date="2023" name="Mol. Phylogenet. Evol.">
        <title>Genome-scale phylogeny and comparative genomics of the fungal order Sordariales.</title>
        <authorList>
            <person name="Hensen N."/>
            <person name="Bonometti L."/>
            <person name="Westerberg I."/>
            <person name="Brannstrom I.O."/>
            <person name="Guillou S."/>
            <person name="Cros-Aarteil S."/>
            <person name="Calhoun S."/>
            <person name="Haridas S."/>
            <person name="Kuo A."/>
            <person name="Mondo S."/>
            <person name="Pangilinan J."/>
            <person name="Riley R."/>
            <person name="LaButti K."/>
            <person name="Andreopoulos B."/>
            <person name="Lipzen A."/>
            <person name="Chen C."/>
            <person name="Yan M."/>
            <person name="Daum C."/>
            <person name="Ng V."/>
            <person name="Clum A."/>
            <person name="Steindorff A."/>
            <person name="Ohm R.A."/>
            <person name="Martin F."/>
            <person name="Silar P."/>
            <person name="Natvig D.O."/>
            <person name="Lalanne C."/>
            <person name="Gautier V."/>
            <person name="Ament-Velasquez S.L."/>
            <person name="Kruys A."/>
            <person name="Hutchinson M.I."/>
            <person name="Powell A.J."/>
            <person name="Barry K."/>
            <person name="Miller A.N."/>
            <person name="Grigoriev I.V."/>
            <person name="Debuchy R."/>
            <person name="Gladieux P."/>
            <person name="Hiltunen Thoren M."/>
            <person name="Johannesson H."/>
        </authorList>
    </citation>
    <scope>NUCLEOTIDE SEQUENCE</scope>
    <source>
        <strain evidence="4">CBS 118394</strain>
    </source>
</reference>
<reference evidence="4" key="2">
    <citation type="submission" date="2023-06" db="EMBL/GenBank/DDBJ databases">
        <authorList>
            <consortium name="Lawrence Berkeley National Laboratory"/>
            <person name="Haridas S."/>
            <person name="Hensen N."/>
            <person name="Bonometti L."/>
            <person name="Westerberg I."/>
            <person name="Brannstrom I.O."/>
            <person name="Guillou S."/>
            <person name="Cros-Aarteil S."/>
            <person name="Calhoun S."/>
            <person name="Kuo A."/>
            <person name="Mondo S."/>
            <person name="Pangilinan J."/>
            <person name="Riley R."/>
            <person name="Labutti K."/>
            <person name="Andreopoulos B."/>
            <person name="Lipzen A."/>
            <person name="Chen C."/>
            <person name="Yanf M."/>
            <person name="Daum C."/>
            <person name="Ng V."/>
            <person name="Clum A."/>
            <person name="Steindorff A."/>
            <person name="Ohm R."/>
            <person name="Martin F."/>
            <person name="Silar P."/>
            <person name="Natvig D."/>
            <person name="Lalanne C."/>
            <person name="Gautier V."/>
            <person name="Ament-Velasquez S.L."/>
            <person name="Kruys A."/>
            <person name="Hutchinson M.I."/>
            <person name="Powell A.J."/>
            <person name="Barry K."/>
            <person name="Miller A.N."/>
            <person name="Grigoriev I.V."/>
            <person name="Debuchy R."/>
            <person name="Gladieux P."/>
            <person name="Thoren M.H."/>
            <person name="Johannesson H."/>
        </authorList>
    </citation>
    <scope>NUCLEOTIDE SEQUENCE</scope>
    <source>
        <strain evidence="4">CBS 118394</strain>
    </source>
</reference>
<dbReference type="Proteomes" id="UP001283341">
    <property type="component" value="Unassembled WGS sequence"/>
</dbReference>
<dbReference type="Pfam" id="PF08240">
    <property type="entry name" value="ADH_N"/>
    <property type="match status" value="1"/>
</dbReference>
<feature type="domain" description="Enoyl reductase (ER)" evidence="3">
    <location>
        <begin position="16"/>
        <end position="357"/>
    </location>
</feature>
<dbReference type="InterPro" id="IPR013154">
    <property type="entry name" value="ADH-like_N"/>
</dbReference>
<dbReference type="PANTHER" id="PTHR45348:SF2">
    <property type="entry name" value="ZINC-TYPE ALCOHOL DEHYDROGENASE-LIKE PROTEIN C2E1P3.01"/>
    <property type="match status" value="1"/>
</dbReference>
<comment type="similarity">
    <text evidence="1">Belongs to the zinc-containing alcohol dehydrogenase family.</text>
</comment>
<evidence type="ECO:0000259" key="3">
    <source>
        <dbReference type="SMART" id="SM00829"/>
    </source>
</evidence>
<dbReference type="InterPro" id="IPR047122">
    <property type="entry name" value="Trans-enoyl_RdTase-like"/>
</dbReference>
<evidence type="ECO:0000256" key="1">
    <source>
        <dbReference type="ARBA" id="ARBA00008072"/>
    </source>
</evidence>
<evidence type="ECO:0000313" key="4">
    <source>
        <dbReference type="EMBL" id="KAK3318702.1"/>
    </source>
</evidence>
<dbReference type="InterPro" id="IPR036291">
    <property type="entry name" value="NAD(P)-bd_dom_sf"/>
</dbReference>
<dbReference type="InterPro" id="IPR020843">
    <property type="entry name" value="ER"/>
</dbReference>
<name>A0AAE0I5U7_9PEZI</name>
<proteinExistence type="inferred from homology"/>
<sequence>MKLPSLQKAITQSIDGSPQLTDSVPLPSLKPGTVIVKTVAVALNPTDNKMGAAFPTPGALVGTDFSGTIVAIHHDTKTYFVVGDRVCGAVHGSNPGNPSNGAFAEYVRIRPELLYRVPASGMTMKEAATLGIGLATNIMALWDSSALGLGGFTPESPAPDPGFPVLVYGGSTATGTLAIQLLRLSGLDPIVTCSPRNFELVRSRGASPDSVFDYVDPGLVDSIKKRAGGRLKYAYDCIGDATSAAHCYAALSRLGGRYVCLEKVPDEVLHKRRAVRSKLVIAYEANGEHVPLPEPWGTKADPTKFALAAGCTGMLQRLLDQGLLKTHPVQEVEGGLEGALRGLKLLKSGEVWGKKLVVAL</sequence>
<dbReference type="SUPFAM" id="SSF51735">
    <property type="entry name" value="NAD(P)-binding Rossmann-fold domains"/>
    <property type="match status" value="1"/>
</dbReference>
<dbReference type="PANTHER" id="PTHR45348">
    <property type="entry name" value="HYPOTHETICAL OXIDOREDUCTASE (EUROFUNG)"/>
    <property type="match status" value="1"/>
</dbReference>
<accession>A0AAE0I5U7</accession>
<organism evidence="4 5">
    <name type="scientific">Apodospora peruviana</name>
    <dbReference type="NCBI Taxonomy" id="516989"/>
    <lineage>
        <taxon>Eukaryota</taxon>
        <taxon>Fungi</taxon>
        <taxon>Dikarya</taxon>
        <taxon>Ascomycota</taxon>
        <taxon>Pezizomycotina</taxon>
        <taxon>Sordariomycetes</taxon>
        <taxon>Sordariomycetidae</taxon>
        <taxon>Sordariales</taxon>
        <taxon>Lasiosphaeriaceae</taxon>
        <taxon>Apodospora</taxon>
    </lineage>
</organism>
<dbReference type="Gene3D" id="3.40.50.720">
    <property type="entry name" value="NAD(P)-binding Rossmann-like Domain"/>
    <property type="match status" value="1"/>
</dbReference>
<evidence type="ECO:0000256" key="2">
    <source>
        <dbReference type="ARBA" id="ARBA00023002"/>
    </source>
</evidence>
<keyword evidence="2" id="KW-0560">Oxidoreductase</keyword>
<evidence type="ECO:0000313" key="5">
    <source>
        <dbReference type="Proteomes" id="UP001283341"/>
    </source>
</evidence>